<evidence type="ECO:0000313" key="15">
    <source>
        <dbReference type="Proteomes" id="UP000196521"/>
    </source>
</evidence>
<comment type="caution">
    <text evidence="14">The sequence shown here is derived from an EMBL/GenBank/DDBJ whole genome shotgun (WGS) entry which is preliminary data.</text>
</comment>
<evidence type="ECO:0000256" key="11">
    <source>
        <dbReference type="ARBA" id="ARBA00023136"/>
    </source>
</evidence>
<evidence type="ECO:0000256" key="9">
    <source>
        <dbReference type="ARBA" id="ARBA00022840"/>
    </source>
</evidence>
<evidence type="ECO:0000256" key="6">
    <source>
        <dbReference type="ARBA" id="ARBA00022679"/>
    </source>
</evidence>
<organism evidence="14 15">
    <name type="scientific">Planktothrix rubescens CCAP 1459/22</name>
    <dbReference type="NCBI Taxonomy" id="329571"/>
    <lineage>
        <taxon>Bacteria</taxon>
        <taxon>Bacillati</taxon>
        <taxon>Cyanobacteriota</taxon>
        <taxon>Cyanophyceae</taxon>
        <taxon>Oscillatoriophycideae</taxon>
        <taxon>Oscillatoriales</taxon>
        <taxon>Microcoleaceae</taxon>
        <taxon>Planktothrix</taxon>
    </lineage>
</organism>
<keyword evidence="15" id="KW-1185">Reference proteome</keyword>
<keyword evidence="11 12" id="KW-0472">Membrane</keyword>
<evidence type="ECO:0000256" key="7">
    <source>
        <dbReference type="ARBA" id="ARBA00022741"/>
    </source>
</evidence>
<dbReference type="SMART" id="SM00304">
    <property type="entry name" value="HAMP"/>
    <property type="match status" value="1"/>
</dbReference>
<sequence length="505" mass="58422">MIEVVNLYSHYKIKLTMANKTFSFFQKIFDKSVGSLSIRRTLPLIIVTPLLVSVTVISWFNFQAGKQEIEKLMLKISEKSTQMIELNLRNYLGKPKVLLPAYFAAIQSGNVDINNLQEVKRYFWQQLQKTNALTSIYIGTEKGNYVHYEKTENEFIEKFRDESTNGNRNLYEVDSKGNRIRLIKSVEYDPRARLWYEFSKSIGRPSWSPVYQLASINTLGMDFSIPIYDRESGSFEGVISTDISLVQISKFLRNLEISQNGKALVIERTGDVIAISTLEQPFKVVNNQNKRLNMSESQDPIIQGINQYLIEKFNGLDQIKEKQQFTFRFKGNSQLVQVTPLQQNQEGKEIGCDWLMVVVIPYSDFLQYIYTYTTLTIIIGVLVAGIGVILALLMVRWIIKPIEQLQQAAHTIESQNFDQSILEEVSRRRDEFGQLGKVMLAMANVIYSREQNWKQMIDQLQNQDLQKQKTKSGNNSQKQVKNLEILLRESQQLRTKIGENDKNQR</sequence>
<feature type="domain" description="HAMP" evidence="13">
    <location>
        <begin position="396"/>
        <end position="451"/>
    </location>
</feature>
<keyword evidence="9" id="KW-0067">ATP-binding</keyword>
<evidence type="ECO:0000313" key="14">
    <source>
        <dbReference type="EMBL" id="CAC5343204.1"/>
    </source>
</evidence>
<evidence type="ECO:0000256" key="5">
    <source>
        <dbReference type="ARBA" id="ARBA00022553"/>
    </source>
</evidence>
<evidence type="ECO:0000259" key="13">
    <source>
        <dbReference type="PROSITE" id="PS50885"/>
    </source>
</evidence>
<evidence type="ECO:0000256" key="4">
    <source>
        <dbReference type="ARBA" id="ARBA00022475"/>
    </source>
</evidence>
<dbReference type="CDD" id="cd06225">
    <property type="entry name" value="HAMP"/>
    <property type="match status" value="1"/>
</dbReference>
<dbReference type="PROSITE" id="PS50885">
    <property type="entry name" value="HAMP"/>
    <property type="match status" value="1"/>
</dbReference>
<keyword evidence="8" id="KW-0418">Kinase</keyword>
<evidence type="ECO:0000256" key="12">
    <source>
        <dbReference type="SAM" id="Phobius"/>
    </source>
</evidence>
<comment type="subcellular location">
    <subcellularLocation>
        <location evidence="2">Cell membrane</location>
        <topology evidence="2">Multi-pass membrane protein</topology>
    </subcellularLocation>
</comment>
<evidence type="ECO:0000256" key="10">
    <source>
        <dbReference type="ARBA" id="ARBA00023012"/>
    </source>
</evidence>
<reference evidence="14" key="1">
    <citation type="submission" date="2020-05" db="EMBL/GenBank/DDBJ databases">
        <authorList>
            <consortium name="Genoscope - CEA"/>
            <person name="William W."/>
        </authorList>
    </citation>
    <scope>NUCLEOTIDE SEQUENCE [LARGE SCALE GENOMIC DNA]</scope>
    <source>
        <strain evidence="14">PCC 7821</strain>
    </source>
</reference>
<dbReference type="GO" id="GO:0004673">
    <property type="term" value="F:protein histidine kinase activity"/>
    <property type="evidence" value="ECO:0007669"/>
    <property type="project" value="UniProtKB-EC"/>
</dbReference>
<keyword evidence="4" id="KW-1003">Cell membrane</keyword>
<evidence type="ECO:0000256" key="8">
    <source>
        <dbReference type="ARBA" id="ARBA00022777"/>
    </source>
</evidence>
<keyword evidence="7" id="KW-0547">Nucleotide-binding</keyword>
<dbReference type="PANTHER" id="PTHR45528:SF1">
    <property type="entry name" value="SENSOR HISTIDINE KINASE CPXA"/>
    <property type="match status" value="1"/>
</dbReference>
<feature type="transmembrane region" description="Helical" evidence="12">
    <location>
        <begin position="369"/>
        <end position="395"/>
    </location>
</feature>
<protein>
    <recommendedName>
        <fullName evidence="3">histidine kinase</fullName>
        <ecNumber evidence="3">2.7.13.3</ecNumber>
    </recommendedName>
</protein>
<keyword evidence="10" id="KW-0902">Two-component regulatory system</keyword>
<accession>A0A6J7ZH65</accession>
<dbReference type="Gene3D" id="6.10.340.10">
    <property type="match status" value="1"/>
</dbReference>
<dbReference type="Proteomes" id="UP000196521">
    <property type="component" value="Chromosome"/>
</dbReference>
<dbReference type="Pfam" id="PF00672">
    <property type="entry name" value="HAMP"/>
    <property type="match status" value="1"/>
</dbReference>
<evidence type="ECO:0000256" key="3">
    <source>
        <dbReference type="ARBA" id="ARBA00012438"/>
    </source>
</evidence>
<dbReference type="GO" id="GO:0005886">
    <property type="term" value="C:plasma membrane"/>
    <property type="evidence" value="ECO:0007669"/>
    <property type="project" value="UniProtKB-SubCell"/>
</dbReference>
<dbReference type="Gene3D" id="3.30.450.20">
    <property type="entry name" value="PAS domain"/>
    <property type="match status" value="2"/>
</dbReference>
<dbReference type="EC" id="2.7.13.3" evidence="3"/>
<dbReference type="GO" id="GO:0000160">
    <property type="term" value="P:phosphorelay signal transduction system"/>
    <property type="evidence" value="ECO:0007669"/>
    <property type="project" value="UniProtKB-KW"/>
</dbReference>
<keyword evidence="12" id="KW-1133">Transmembrane helix</keyword>
<evidence type="ECO:0000256" key="2">
    <source>
        <dbReference type="ARBA" id="ARBA00004651"/>
    </source>
</evidence>
<dbReference type="InterPro" id="IPR050398">
    <property type="entry name" value="HssS/ArlS-like"/>
</dbReference>
<dbReference type="EMBL" id="CZCZ02000013">
    <property type="protein sequence ID" value="CAC5343204.1"/>
    <property type="molecule type" value="Genomic_DNA"/>
</dbReference>
<dbReference type="AlphaFoldDB" id="A0A6J7ZH65"/>
<dbReference type="GO" id="GO:0005524">
    <property type="term" value="F:ATP binding"/>
    <property type="evidence" value="ECO:0007669"/>
    <property type="project" value="UniProtKB-KW"/>
</dbReference>
<dbReference type="Pfam" id="PF22673">
    <property type="entry name" value="MCP-like_PDC_1"/>
    <property type="match status" value="1"/>
</dbReference>
<dbReference type="InterPro" id="IPR003660">
    <property type="entry name" value="HAMP_dom"/>
</dbReference>
<keyword evidence="5" id="KW-0597">Phosphoprotein</keyword>
<comment type="catalytic activity">
    <reaction evidence="1">
        <text>ATP + protein L-histidine = ADP + protein N-phospho-L-histidine.</text>
        <dbReference type="EC" id="2.7.13.3"/>
    </reaction>
</comment>
<evidence type="ECO:0000256" key="1">
    <source>
        <dbReference type="ARBA" id="ARBA00000085"/>
    </source>
</evidence>
<keyword evidence="12" id="KW-0812">Transmembrane</keyword>
<name>A0A6J7ZH65_PLARU</name>
<gene>
    <name evidence="14" type="ORF">PLAN_30432</name>
</gene>
<dbReference type="SUPFAM" id="SSF158472">
    <property type="entry name" value="HAMP domain-like"/>
    <property type="match status" value="1"/>
</dbReference>
<keyword evidence="6" id="KW-0808">Transferase</keyword>
<proteinExistence type="predicted"/>
<dbReference type="EMBL" id="LR812490">
    <property type="protein sequence ID" value="CAC5343204.1"/>
    <property type="molecule type" value="Genomic_DNA"/>
</dbReference>
<dbReference type="CDD" id="cd12913">
    <property type="entry name" value="PDC1_MCP_like"/>
    <property type="match status" value="1"/>
</dbReference>
<feature type="transmembrane region" description="Helical" evidence="12">
    <location>
        <begin position="41"/>
        <end position="62"/>
    </location>
</feature>
<dbReference type="PANTHER" id="PTHR45528">
    <property type="entry name" value="SENSOR HISTIDINE KINASE CPXA"/>
    <property type="match status" value="1"/>
</dbReference>